<evidence type="ECO:0000313" key="2">
    <source>
        <dbReference type="Proteomes" id="UP001199236"/>
    </source>
</evidence>
<gene>
    <name evidence="1" type="ORF">LKD34_02480</name>
</gene>
<accession>A0ABS8FCY0</accession>
<reference evidence="1 2" key="1">
    <citation type="submission" date="2021-10" db="EMBL/GenBank/DDBJ databases">
        <title>Anaerobic single-cell dispensing facilitates the cultivation of human gut bacteria.</title>
        <authorList>
            <person name="Afrizal A."/>
        </authorList>
    </citation>
    <scope>NUCLEOTIDE SEQUENCE [LARGE SCALE GENOMIC DNA]</scope>
    <source>
        <strain evidence="1 2">CLA-AA-H223</strain>
    </source>
</reference>
<proteinExistence type="predicted"/>
<comment type="caution">
    <text evidence="1">The sequence shown here is derived from an EMBL/GenBank/DDBJ whole genome shotgun (WGS) entry which is preliminary data.</text>
</comment>
<protein>
    <submittedName>
        <fullName evidence="1">Uncharacterized protein</fullName>
    </submittedName>
</protein>
<keyword evidence="2" id="KW-1185">Reference proteome</keyword>
<evidence type="ECO:0000313" key="1">
    <source>
        <dbReference type="EMBL" id="MCC2212374.1"/>
    </source>
</evidence>
<dbReference type="EMBL" id="JAJEQO010000002">
    <property type="protein sequence ID" value="MCC2212374.1"/>
    <property type="molecule type" value="Genomic_DNA"/>
</dbReference>
<dbReference type="Proteomes" id="UP001199236">
    <property type="component" value="Unassembled WGS sequence"/>
</dbReference>
<organism evidence="1 2">
    <name type="scientific">Faecalibacterium hominis</name>
    <name type="common">ex Afrizal et al. 2022</name>
    <dbReference type="NCBI Taxonomy" id="2881265"/>
    <lineage>
        <taxon>Bacteria</taxon>
        <taxon>Bacillati</taxon>
        <taxon>Bacillota</taxon>
        <taxon>Clostridia</taxon>
        <taxon>Eubacteriales</taxon>
        <taxon>Oscillospiraceae</taxon>
        <taxon>Faecalibacterium</taxon>
    </lineage>
</organism>
<sequence length="76" mass="8106">MNSRISKLESRALALSKRNCEPLLEVPTVDGSTRMTVEQFNAAGGIWALGPCWKNPGDITLKAAQKLLAAVPSVIA</sequence>
<name>A0ABS8FCY0_9FIRM</name>
<dbReference type="RefSeq" id="WP_227622149.1">
    <property type="nucleotide sequence ID" value="NZ_JAJEQO010000002.1"/>
</dbReference>